<organism evidence="14">
    <name type="scientific">bioreactor metagenome</name>
    <dbReference type="NCBI Taxonomy" id="1076179"/>
    <lineage>
        <taxon>unclassified sequences</taxon>
        <taxon>metagenomes</taxon>
        <taxon>ecological metagenomes</taxon>
    </lineage>
</organism>
<dbReference type="Pfam" id="PF02780">
    <property type="entry name" value="Transketolase_C"/>
    <property type="match status" value="1"/>
</dbReference>
<dbReference type="InterPro" id="IPR033248">
    <property type="entry name" value="Transketolase_C"/>
</dbReference>
<name>A0A645C7C1_9ZZZZ</name>
<evidence type="ECO:0000313" key="14">
    <source>
        <dbReference type="EMBL" id="MPM73539.1"/>
    </source>
</evidence>
<dbReference type="SUPFAM" id="SSF52922">
    <property type="entry name" value="TK C-terminal domain-like"/>
    <property type="match status" value="1"/>
</dbReference>
<keyword evidence="7 14" id="KW-0808">Transferase</keyword>
<dbReference type="AlphaFoldDB" id="A0A645C7C1"/>
<comment type="pathway">
    <text evidence="3">Metabolic intermediate biosynthesis; 1-deoxy-D-xylulose 5-phosphate biosynthesis; 1-deoxy-D-xylulose 5-phosphate from D-glyceraldehyde 3-phosphate and pyruvate: step 1/1.</text>
</comment>
<dbReference type="InterPro" id="IPR029061">
    <property type="entry name" value="THDP-binding"/>
</dbReference>
<gene>
    <name evidence="14" type="primary">dxs_80</name>
    <name evidence="14" type="ORF">SDC9_120521</name>
</gene>
<evidence type="ECO:0000256" key="10">
    <source>
        <dbReference type="ARBA" id="ARBA00022977"/>
    </source>
</evidence>
<evidence type="ECO:0000256" key="5">
    <source>
        <dbReference type="ARBA" id="ARBA00011738"/>
    </source>
</evidence>
<evidence type="ECO:0000256" key="7">
    <source>
        <dbReference type="ARBA" id="ARBA00022679"/>
    </source>
</evidence>
<dbReference type="GO" id="GO:0005829">
    <property type="term" value="C:cytosol"/>
    <property type="evidence" value="ECO:0007669"/>
    <property type="project" value="TreeGrafter"/>
</dbReference>
<evidence type="ECO:0000256" key="9">
    <source>
        <dbReference type="ARBA" id="ARBA00022842"/>
    </source>
</evidence>
<dbReference type="CDD" id="cd07033">
    <property type="entry name" value="TPP_PYR_DXS_TK_like"/>
    <property type="match status" value="1"/>
</dbReference>
<evidence type="ECO:0000256" key="12">
    <source>
        <dbReference type="ARBA" id="ARBA00023229"/>
    </source>
</evidence>
<evidence type="ECO:0000256" key="1">
    <source>
        <dbReference type="ARBA" id="ARBA00001946"/>
    </source>
</evidence>
<keyword evidence="12" id="KW-0414">Isoprene biosynthesis</keyword>
<evidence type="ECO:0000259" key="13">
    <source>
        <dbReference type="SMART" id="SM00861"/>
    </source>
</evidence>
<dbReference type="GO" id="GO:0046872">
    <property type="term" value="F:metal ion binding"/>
    <property type="evidence" value="ECO:0007669"/>
    <property type="project" value="UniProtKB-KW"/>
</dbReference>
<dbReference type="FunFam" id="3.40.50.970:FF:000005">
    <property type="entry name" value="1-deoxy-D-xylulose-5-phosphate synthase"/>
    <property type="match status" value="1"/>
</dbReference>
<dbReference type="Pfam" id="PF02779">
    <property type="entry name" value="Transket_pyr"/>
    <property type="match status" value="1"/>
</dbReference>
<evidence type="ECO:0000256" key="4">
    <source>
        <dbReference type="ARBA" id="ARBA00011081"/>
    </source>
</evidence>
<feature type="domain" description="Transketolase-like pyrimidine-binding" evidence="13">
    <location>
        <begin position="167"/>
        <end position="331"/>
    </location>
</feature>
<dbReference type="PANTHER" id="PTHR43322:SF5">
    <property type="entry name" value="1-DEOXY-D-XYLULOSE-5-PHOSPHATE SYNTHASE, CHLOROPLASTIC"/>
    <property type="match status" value="1"/>
</dbReference>
<dbReference type="InterPro" id="IPR009014">
    <property type="entry name" value="Transketo_C/PFOR_II"/>
</dbReference>
<comment type="caution">
    <text evidence="14">The sequence shown here is derived from an EMBL/GenBank/DDBJ whole genome shotgun (WGS) entry which is preliminary data.</text>
</comment>
<comment type="subunit">
    <text evidence="5">Homodimer.</text>
</comment>
<keyword evidence="10" id="KW-0784">Thiamine biosynthesis</keyword>
<reference evidence="14" key="1">
    <citation type="submission" date="2019-08" db="EMBL/GenBank/DDBJ databases">
        <authorList>
            <person name="Kucharzyk K."/>
            <person name="Murdoch R.W."/>
            <person name="Higgins S."/>
            <person name="Loffler F."/>
        </authorList>
    </citation>
    <scope>NUCLEOTIDE SEQUENCE</scope>
</reference>
<dbReference type="PROSITE" id="PS00802">
    <property type="entry name" value="TRANSKETOLASE_2"/>
    <property type="match status" value="1"/>
</dbReference>
<comment type="cofactor">
    <cofactor evidence="2">
        <name>thiamine diphosphate</name>
        <dbReference type="ChEBI" id="CHEBI:58937"/>
    </cofactor>
</comment>
<protein>
    <recommendedName>
        <fullName evidence="6">1-deoxy-D-xylulose-5-phosphate synthase</fullName>
        <ecNumber evidence="6">2.2.1.7</ecNumber>
    </recommendedName>
</protein>
<dbReference type="UniPathway" id="UPA00064">
    <property type="reaction ID" value="UER00091"/>
</dbReference>
<evidence type="ECO:0000256" key="2">
    <source>
        <dbReference type="ARBA" id="ARBA00001964"/>
    </source>
</evidence>
<dbReference type="Pfam" id="PF13292">
    <property type="entry name" value="DXP_synthase_N"/>
    <property type="match status" value="1"/>
</dbReference>
<dbReference type="SMART" id="SM00861">
    <property type="entry name" value="Transket_pyr"/>
    <property type="match status" value="1"/>
</dbReference>
<dbReference type="EMBL" id="VSSQ01025427">
    <property type="protein sequence ID" value="MPM73539.1"/>
    <property type="molecule type" value="Genomic_DNA"/>
</dbReference>
<dbReference type="GO" id="GO:0019288">
    <property type="term" value="P:isopentenyl diphosphate biosynthetic process, methylerythritol 4-phosphate pathway"/>
    <property type="evidence" value="ECO:0007669"/>
    <property type="project" value="TreeGrafter"/>
</dbReference>
<dbReference type="NCBIfam" id="TIGR00204">
    <property type="entry name" value="dxs"/>
    <property type="match status" value="1"/>
</dbReference>
<dbReference type="InterPro" id="IPR020826">
    <property type="entry name" value="Transketolase_BS"/>
</dbReference>
<evidence type="ECO:0000256" key="8">
    <source>
        <dbReference type="ARBA" id="ARBA00022723"/>
    </source>
</evidence>
<evidence type="ECO:0000256" key="3">
    <source>
        <dbReference type="ARBA" id="ARBA00004980"/>
    </source>
</evidence>
<dbReference type="EC" id="2.2.1.7" evidence="6"/>
<comment type="similarity">
    <text evidence="4">Belongs to the transketolase family. DXPS subfamily.</text>
</comment>
<dbReference type="SUPFAM" id="SSF52518">
    <property type="entry name" value="Thiamin diphosphate-binding fold (THDP-binding)"/>
    <property type="match status" value="2"/>
</dbReference>
<dbReference type="InterPro" id="IPR005475">
    <property type="entry name" value="Transketolase-like_Pyr-bd"/>
</dbReference>
<evidence type="ECO:0000256" key="11">
    <source>
        <dbReference type="ARBA" id="ARBA00023052"/>
    </source>
</evidence>
<evidence type="ECO:0000256" key="6">
    <source>
        <dbReference type="ARBA" id="ARBA00013150"/>
    </source>
</evidence>
<keyword evidence="11" id="KW-0786">Thiamine pyrophosphate</keyword>
<sequence length="477" mass="53058">MTGGVAFEALNNAGRSNRKLIVILNDNQMSISGNVGALSRHLNDLRTEDRYLEAKKDVKKLLDRFPDSEPVVDRIKRTKNRIKYLFIPGVMFEEFGFKYIGPVDGNNISELISVLNRAKKINGPVLVHVKTKKGRGYKYAEQNPSAYHGVGAFDLKTGKTINKSVLPTYSEVFGKTLVKLAESDKKIVAVSAAMGNGTGLTEFSEKYPDRFFDVGIAEQHAVSFSGGLAKSGFKPVFAVYSTFLQRAYDEIMQDVCLQNLHVVFAVDRAGIVGGDGETHQGIFDLSYFSHMPNMTLMLPKNGAELEKMLEFAVNKFDGPVAIRYPRGNVSKEFAENTSEIEYGKGEVLLDGRDIAILAAGTVCDTAMEVYNKLTNDGYTPMLVNLRFVKPVDEQLIKTVCHKCRYVFSIEDNVYEGGAGMIILQTLNCMGELDKVKFRSFALPDKFIEHGTKNELYKRYGLDSGSIYDEIKGLIDQD</sequence>
<dbReference type="PANTHER" id="PTHR43322">
    <property type="entry name" value="1-D-DEOXYXYLULOSE 5-PHOSPHATE SYNTHASE-RELATED"/>
    <property type="match status" value="1"/>
</dbReference>
<dbReference type="GO" id="GO:0009228">
    <property type="term" value="P:thiamine biosynthetic process"/>
    <property type="evidence" value="ECO:0007669"/>
    <property type="project" value="UniProtKB-KW"/>
</dbReference>
<keyword evidence="8" id="KW-0479">Metal-binding</keyword>
<dbReference type="Gene3D" id="3.40.50.970">
    <property type="match status" value="2"/>
</dbReference>
<accession>A0A645C7C1</accession>
<comment type="cofactor">
    <cofactor evidence="1">
        <name>Mg(2+)</name>
        <dbReference type="ChEBI" id="CHEBI:18420"/>
    </cofactor>
</comment>
<dbReference type="GO" id="GO:0008661">
    <property type="term" value="F:1-deoxy-D-xylulose-5-phosphate synthase activity"/>
    <property type="evidence" value="ECO:0007669"/>
    <property type="project" value="UniProtKB-EC"/>
</dbReference>
<dbReference type="GO" id="GO:0016114">
    <property type="term" value="P:terpenoid biosynthetic process"/>
    <property type="evidence" value="ECO:0007669"/>
    <property type="project" value="InterPro"/>
</dbReference>
<dbReference type="NCBIfam" id="NF003933">
    <property type="entry name" value="PRK05444.2-2"/>
    <property type="match status" value="1"/>
</dbReference>
<proteinExistence type="inferred from homology"/>
<keyword evidence="9" id="KW-0460">Magnesium</keyword>
<dbReference type="Gene3D" id="3.40.50.920">
    <property type="match status" value="1"/>
</dbReference>
<dbReference type="InterPro" id="IPR005477">
    <property type="entry name" value="Dxylulose-5-P_synthase"/>
</dbReference>